<comment type="caution">
    <text evidence="1">The sequence shown here is derived from an EMBL/GenBank/DDBJ whole genome shotgun (WGS) entry which is preliminary data.</text>
</comment>
<evidence type="ECO:0000313" key="1">
    <source>
        <dbReference type="EMBL" id="MDT0337364.1"/>
    </source>
</evidence>
<gene>
    <name evidence="1" type="ORF">RJN63_11040</name>
</gene>
<proteinExistence type="predicted"/>
<accession>A0AAE4K4G4</accession>
<reference evidence="1" key="1">
    <citation type="submission" date="2023-02" db="EMBL/GenBank/DDBJ databases">
        <title>Description of Herbaspirillum huttiense subsp. nephrolepsisexaltata and Herbaspirillum huttiense subsp. lycopersicon.</title>
        <authorList>
            <person name="Poudel M."/>
            <person name="Sharma A."/>
            <person name="Goss E."/>
            <person name="Tapia J.H."/>
            <person name="Harmon C.M."/>
            <person name="Jones J.B."/>
        </authorList>
    </citation>
    <scope>NUCLEOTIDE SEQUENCE</scope>
    <source>
        <strain evidence="1">NC40101</strain>
    </source>
</reference>
<organism evidence="1">
    <name type="scientific">Herbaspirillum huttiense subsp. nephrolepidis</name>
    <dbReference type="NCBI Taxonomy" id="3075126"/>
    <lineage>
        <taxon>Bacteria</taxon>
        <taxon>Pseudomonadati</taxon>
        <taxon>Pseudomonadota</taxon>
        <taxon>Betaproteobacteria</taxon>
        <taxon>Burkholderiales</taxon>
        <taxon>Oxalobacteraceae</taxon>
        <taxon>Herbaspirillum</taxon>
    </lineage>
</organism>
<dbReference type="AlphaFoldDB" id="A0AAE4K4G4"/>
<sequence length="406" mass="44932">MSLTEAFNGVVRTSSIIANTHNLPVPHGQIIEACASGFGFRTAAAISQKLKGLDNSGRVTVPEFSPLRFVERLSALGSFASADSLAALLEGVKIHVAFERYEGERLASWQREGTTPYEIRVRVENVSKFSVVDPWFVLPDFSNSKGSFQESFRVDSAHQYRLPATYPVTRFHNRKDVMSVELLDGQWEGKLFAYRPMNGDEEKRMFARVRRALVQLIAPAYSTFVYFKAYRPDGMEHGCLRIEIDLAPALTAALGDGVIGLQAFEGWSILGDGKHISFHAGKASIVVTKTSESANIGSVKRGIFRALASTLESMQYEHLPLPDGELRTNDTADIVRLDGTILEMLTDEERHIVHHWQKVGRKYGIAVRLHKNVDPEKLARTSNAGEAAELIRLSSTSVSVWGPGLS</sequence>
<dbReference type="RefSeq" id="WP_284076833.1">
    <property type="nucleotide sequence ID" value="NZ_JAVLSM010000007.1"/>
</dbReference>
<name>A0AAE4K4G4_9BURK</name>
<dbReference type="EMBL" id="JAVRAA010000005">
    <property type="protein sequence ID" value="MDT0337364.1"/>
    <property type="molecule type" value="Genomic_DNA"/>
</dbReference>
<protein>
    <submittedName>
        <fullName evidence="1">Uncharacterized protein</fullName>
    </submittedName>
</protein>